<protein>
    <submittedName>
        <fullName evidence="1">Uncharacterized protein</fullName>
    </submittedName>
</protein>
<name>A0A2P2KAW3_RHIMU</name>
<accession>A0A2P2KAW3</accession>
<dbReference type="EMBL" id="GGEC01022399">
    <property type="protein sequence ID" value="MBX02883.1"/>
    <property type="molecule type" value="Transcribed_RNA"/>
</dbReference>
<proteinExistence type="predicted"/>
<evidence type="ECO:0000313" key="1">
    <source>
        <dbReference type="EMBL" id="MBX02883.1"/>
    </source>
</evidence>
<organism evidence="1">
    <name type="scientific">Rhizophora mucronata</name>
    <name type="common">Asiatic mangrove</name>
    <dbReference type="NCBI Taxonomy" id="61149"/>
    <lineage>
        <taxon>Eukaryota</taxon>
        <taxon>Viridiplantae</taxon>
        <taxon>Streptophyta</taxon>
        <taxon>Embryophyta</taxon>
        <taxon>Tracheophyta</taxon>
        <taxon>Spermatophyta</taxon>
        <taxon>Magnoliopsida</taxon>
        <taxon>eudicotyledons</taxon>
        <taxon>Gunneridae</taxon>
        <taxon>Pentapetalae</taxon>
        <taxon>rosids</taxon>
        <taxon>fabids</taxon>
        <taxon>Malpighiales</taxon>
        <taxon>Rhizophoraceae</taxon>
        <taxon>Rhizophora</taxon>
    </lineage>
</organism>
<dbReference type="AlphaFoldDB" id="A0A2P2KAW3"/>
<reference evidence="1" key="1">
    <citation type="submission" date="2018-02" db="EMBL/GenBank/DDBJ databases">
        <title>Rhizophora mucronata_Transcriptome.</title>
        <authorList>
            <person name="Meera S.P."/>
            <person name="Sreeshan A."/>
            <person name="Augustine A."/>
        </authorList>
    </citation>
    <scope>NUCLEOTIDE SEQUENCE</scope>
    <source>
        <tissue evidence="1">Leaf</tissue>
    </source>
</reference>
<sequence>MPVIIRLIGQIATITKRKQRQITGLLSRDFLICTSVSEIYFYHTKWMRYKQKQTLGPVLYASLASTTTDSWVVGCRRESDDGEERHRVF</sequence>